<protein>
    <recommendedName>
        <fullName evidence="2">histidine kinase</fullName>
        <ecNumber evidence="2">2.7.13.3</ecNumber>
    </recommendedName>
</protein>
<dbReference type="PROSITE" id="PS50113">
    <property type="entry name" value="PAC"/>
    <property type="match status" value="1"/>
</dbReference>
<dbReference type="InterPro" id="IPR003661">
    <property type="entry name" value="HisK_dim/P_dom"/>
</dbReference>
<dbReference type="PROSITE" id="PS50109">
    <property type="entry name" value="HIS_KIN"/>
    <property type="match status" value="1"/>
</dbReference>
<dbReference type="PANTHER" id="PTHR43304:SF1">
    <property type="entry name" value="PAC DOMAIN-CONTAINING PROTEIN"/>
    <property type="match status" value="1"/>
</dbReference>
<evidence type="ECO:0000259" key="8">
    <source>
        <dbReference type="PROSITE" id="PS50112"/>
    </source>
</evidence>
<accession>A0ABX8GQN6</accession>
<dbReference type="SUPFAM" id="SSF55785">
    <property type="entry name" value="PYP-like sensor domain (PAS domain)"/>
    <property type="match status" value="1"/>
</dbReference>
<dbReference type="Gene3D" id="1.10.287.130">
    <property type="match status" value="1"/>
</dbReference>
<evidence type="ECO:0000256" key="5">
    <source>
        <dbReference type="ARBA" id="ARBA00022777"/>
    </source>
</evidence>
<keyword evidence="4" id="KW-0808">Transferase</keyword>
<evidence type="ECO:0000313" key="11">
    <source>
        <dbReference type="Proteomes" id="UP000682802"/>
    </source>
</evidence>
<dbReference type="PRINTS" id="PR00344">
    <property type="entry name" value="BCTRLSENSOR"/>
</dbReference>
<dbReference type="InterPro" id="IPR000014">
    <property type="entry name" value="PAS"/>
</dbReference>
<dbReference type="SMART" id="SM00091">
    <property type="entry name" value="PAS"/>
    <property type="match status" value="1"/>
</dbReference>
<dbReference type="InterPro" id="IPR052162">
    <property type="entry name" value="Sensor_kinase/Photoreceptor"/>
</dbReference>
<proteinExistence type="predicted"/>
<dbReference type="Gene3D" id="3.30.565.10">
    <property type="entry name" value="Histidine kinase-like ATPase, C-terminal domain"/>
    <property type="match status" value="1"/>
</dbReference>
<dbReference type="NCBIfam" id="TIGR00229">
    <property type="entry name" value="sensory_box"/>
    <property type="match status" value="1"/>
</dbReference>
<dbReference type="Pfam" id="PF00512">
    <property type="entry name" value="HisKA"/>
    <property type="match status" value="1"/>
</dbReference>
<dbReference type="Proteomes" id="UP000682802">
    <property type="component" value="Chromosome 1"/>
</dbReference>
<gene>
    <name evidence="10" type="ORF">KM029_10870</name>
</gene>
<dbReference type="Gene3D" id="3.30.450.20">
    <property type="entry name" value="PAS domain"/>
    <property type="match status" value="1"/>
</dbReference>
<dbReference type="SMART" id="SM00388">
    <property type="entry name" value="HisKA"/>
    <property type="match status" value="1"/>
</dbReference>
<comment type="catalytic activity">
    <reaction evidence="1">
        <text>ATP + protein L-histidine = ADP + protein N-phospho-L-histidine.</text>
        <dbReference type="EC" id="2.7.13.3"/>
    </reaction>
</comment>
<dbReference type="InterPro" id="IPR005467">
    <property type="entry name" value="His_kinase_dom"/>
</dbReference>
<reference evidence="10 11" key="1">
    <citation type="submission" date="2021-05" db="EMBL/GenBank/DDBJ databases">
        <title>Comparative genomic studies on the polysaccharide-degrading batcterial strains of the Flammeovirga genus.</title>
        <authorList>
            <person name="Zewei F."/>
            <person name="Zheng Z."/>
            <person name="Yu L."/>
            <person name="Ruyue G."/>
            <person name="Yanhong M."/>
            <person name="Yuanyuan C."/>
            <person name="Jingyan G."/>
            <person name="Wenjun H."/>
        </authorList>
    </citation>
    <scope>NUCLEOTIDE SEQUENCE [LARGE SCALE GENOMIC DNA]</scope>
    <source>
        <strain evidence="10 11">YS10</strain>
    </source>
</reference>
<dbReference type="Pfam" id="PF13426">
    <property type="entry name" value="PAS_9"/>
    <property type="match status" value="1"/>
</dbReference>
<dbReference type="SUPFAM" id="SSF55874">
    <property type="entry name" value="ATPase domain of HSP90 chaperone/DNA topoisomerase II/histidine kinase"/>
    <property type="match status" value="1"/>
</dbReference>
<organism evidence="10 11">
    <name type="scientific">Flammeovirga kamogawensis</name>
    <dbReference type="NCBI Taxonomy" id="373891"/>
    <lineage>
        <taxon>Bacteria</taxon>
        <taxon>Pseudomonadati</taxon>
        <taxon>Bacteroidota</taxon>
        <taxon>Cytophagia</taxon>
        <taxon>Cytophagales</taxon>
        <taxon>Flammeovirgaceae</taxon>
        <taxon>Flammeovirga</taxon>
    </lineage>
</organism>
<evidence type="ECO:0000259" key="9">
    <source>
        <dbReference type="PROSITE" id="PS50113"/>
    </source>
</evidence>
<dbReference type="SUPFAM" id="SSF47384">
    <property type="entry name" value="Homodimeric domain of signal transducing histidine kinase"/>
    <property type="match status" value="1"/>
</dbReference>
<dbReference type="InterPro" id="IPR036097">
    <property type="entry name" value="HisK_dim/P_sf"/>
</dbReference>
<dbReference type="Pfam" id="PF02518">
    <property type="entry name" value="HATPase_c"/>
    <property type="match status" value="1"/>
</dbReference>
<evidence type="ECO:0000259" key="7">
    <source>
        <dbReference type="PROSITE" id="PS50109"/>
    </source>
</evidence>
<evidence type="ECO:0000256" key="2">
    <source>
        <dbReference type="ARBA" id="ARBA00012438"/>
    </source>
</evidence>
<feature type="domain" description="Histidine kinase" evidence="7">
    <location>
        <begin position="170"/>
        <end position="382"/>
    </location>
</feature>
<evidence type="ECO:0000256" key="1">
    <source>
        <dbReference type="ARBA" id="ARBA00000085"/>
    </source>
</evidence>
<feature type="domain" description="PAS" evidence="8">
    <location>
        <begin position="22"/>
        <end position="93"/>
    </location>
</feature>
<feature type="coiled-coil region" evidence="6">
    <location>
        <begin position="136"/>
        <end position="163"/>
    </location>
</feature>
<dbReference type="InterPro" id="IPR000700">
    <property type="entry name" value="PAS-assoc_C"/>
</dbReference>
<keyword evidence="11" id="KW-1185">Reference proteome</keyword>
<dbReference type="SMART" id="SM00387">
    <property type="entry name" value="HATPase_c"/>
    <property type="match status" value="1"/>
</dbReference>
<keyword evidence="6" id="KW-0175">Coiled coil</keyword>
<dbReference type="CDD" id="cd00130">
    <property type="entry name" value="PAS"/>
    <property type="match status" value="1"/>
</dbReference>
<dbReference type="PROSITE" id="PS50112">
    <property type="entry name" value="PAS"/>
    <property type="match status" value="1"/>
</dbReference>
<dbReference type="InterPro" id="IPR036890">
    <property type="entry name" value="HATPase_C_sf"/>
</dbReference>
<feature type="domain" description="PAC" evidence="9">
    <location>
        <begin position="96"/>
        <end position="148"/>
    </location>
</feature>
<dbReference type="InterPro" id="IPR003594">
    <property type="entry name" value="HATPase_dom"/>
</dbReference>
<dbReference type="RefSeq" id="WP_144073303.1">
    <property type="nucleotide sequence ID" value="NZ_CP076128.1"/>
</dbReference>
<evidence type="ECO:0000256" key="3">
    <source>
        <dbReference type="ARBA" id="ARBA00022553"/>
    </source>
</evidence>
<dbReference type="InterPro" id="IPR035965">
    <property type="entry name" value="PAS-like_dom_sf"/>
</dbReference>
<evidence type="ECO:0000313" key="10">
    <source>
        <dbReference type="EMBL" id="QWG05875.1"/>
    </source>
</evidence>
<dbReference type="CDD" id="cd00082">
    <property type="entry name" value="HisKA"/>
    <property type="match status" value="1"/>
</dbReference>
<sequence length="382" mass="43965">MKNNEINTQGTKNKLNSTLTNDEQSYFHLYNTSPDMFLSLNPKDKTVKFCNQTFSDRMNYSKDEVIGAPVFKFFHPDSFGMIQKKFTEFMETGILKNVELKLLTKDEKVIDVLLNTKAVKDVEGTILYSNSCFRDISDIIQLRKELSQKNLELEEKVIERTQELEHFVYAASHDLQEPLRNMSNCIDVLQSSYQDQLDATGKQFVKYISSSAQRMSNLIKGILNFSKTGKENALTSVDIAEIIDEIRSDFSLLLKESSTVFNVNNDMPVIKGYRMEVRLLFQNLISNAIKFRKRNEQLTISINSSVNEDGKKVFSIEDNGIGIKEEYFKRIFQIFKRLHNRDDFEGTGIGLAHCQKIVKLHDGEIWVESTYGKGSTFYFTLG</sequence>
<evidence type="ECO:0000256" key="6">
    <source>
        <dbReference type="SAM" id="Coils"/>
    </source>
</evidence>
<dbReference type="EC" id="2.7.13.3" evidence="2"/>
<name>A0ABX8GQN6_9BACT</name>
<dbReference type="PANTHER" id="PTHR43304">
    <property type="entry name" value="PHYTOCHROME-LIKE PROTEIN CPH1"/>
    <property type="match status" value="1"/>
</dbReference>
<evidence type="ECO:0000256" key="4">
    <source>
        <dbReference type="ARBA" id="ARBA00022679"/>
    </source>
</evidence>
<dbReference type="InterPro" id="IPR004358">
    <property type="entry name" value="Sig_transdc_His_kin-like_C"/>
</dbReference>
<dbReference type="EMBL" id="CP076128">
    <property type="protein sequence ID" value="QWG05875.1"/>
    <property type="molecule type" value="Genomic_DNA"/>
</dbReference>
<keyword evidence="5" id="KW-0418">Kinase</keyword>
<keyword evidence="3" id="KW-0597">Phosphoprotein</keyword>